<feature type="transmembrane region" description="Helical" evidence="1">
    <location>
        <begin position="58"/>
        <end position="79"/>
    </location>
</feature>
<accession>A0ABU7DCA3</accession>
<comment type="caution">
    <text evidence="2">The sequence shown here is derived from an EMBL/GenBank/DDBJ whole genome shotgun (WGS) entry which is preliminary data.</text>
</comment>
<keyword evidence="1" id="KW-0812">Transmembrane</keyword>
<organism evidence="2 3">
    <name type="scientific">Characodon lateralis</name>
    <dbReference type="NCBI Taxonomy" id="208331"/>
    <lineage>
        <taxon>Eukaryota</taxon>
        <taxon>Metazoa</taxon>
        <taxon>Chordata</taxon>
        <taxon>Craniata</taxon>
        <taxon>Vertebrata</taxon>
        <taxon>Euteleostomi</taxon>
        <taxon>Actinopterygii</taxon>
        <taxon>Neopterygii</taxon>
        <taxon>Teleostei</taxon>
        <taxon>Neoteleostei</taxon>
        <taxon>Acanthomorphata</taxon>
        <taxon>Ovalentaria</taxon>
        <taxon>Atherinomorphae</taxon>
        <taxon>Cyprinodontiformes</taxon>
        <taxon>Goodeidae</taxon>
        <taxon>Characodon</taxon>
    </lineage>
</organism>
<sequence>MRCCCHKGYASGGPDNNFPHVLLAISLLHLSPYRHVSVGSEAGGRLMRARCLAMRCPSLYYINLLLSVMQILRICWLDIPD</sequence>
<keyword evidence="1" id="KW-0472">Membrane</keyword>
<keyword evidence="1" id="KW-1133">Transmembrane helix</keyword>
<protein>
    <submittedName>
        <fullName evidence="2">Uncharacterized protein</fullName>
    </submittedName>
</protein>
<evidence type="ECO:0000313" key="3">
    <source>
        <dbReference type="Proteomes" id="UP001352852"/>
    </source>
</evidence>
<keyword evidence="3" id="KW-1185">Reference proteome</keyword>
<gene>
    <name evidence="2" type="ORF">CHARACLAT_000110</name>
</gene>
<proteinExistence type="predicted"/>
<name>A0ABU7DCA3_9TELE</name>
<evidence type="ECO:0000256" key="1">
    <source>
        <dbReference type="SAM" id="Phobius"/>
    </source>
</evidence>
<evidence type="ECO:0000313" key="2">
    <source>
        <dbReference type="EMBL" id="MED6272766.1"/>
    </source>
</evidence>
<dbReference type="EMBL" id="JAHUTJ010024597">
    <property type="protein sequence ID" value="MED6272766.1"/>
    <property type="molecule type" value="Genomic_DNA"/>
</dbReference>
<reference evidence="2 3" key="1">
    <citation type="submission" date="2021-06" db="EMBL/GenBank/DDBJ databases">
        <authorList>
            <person name="Palmer J.M."/>
        </authorList>
    </citation>
    <scope>NUCLEOTIDE SEQUENCE [LARGE SCALE GENOMIC DNA]</scope>
    <source>
        <strain evidence="2 3">CL_MEX2019</strain>
        <tissue evidence="2">Muscle</tissue>
    </source>
</reference>
<dbReference type="Proteomes" id="UP001352852">
    <property type="component" value="Unassembled WGS sequence"/>
</dbReference>